<dbReference type="EMBL" id="MN740330">
    <property type="protein sequence ID" value="QHU00859.1"/>
    <property type="molecule type" value="Genomic_DNA"/>
</dbReference>
<dbReference type="InterPro" id="IPR029099">
    <property type="entry name" value="Pribosyltran_N"/>
</dbReference>
<keyword evidence="1" id="KW-0545">Nucleotide biosynthesis</keyword>
<protein>
    <recommendedName>
        <fullName evidence="5">Phosphoribosyltransferase domain-containing protein</fullName>
    </recommendedName>
</protein>
<dbReference type="GO" id="GO:0005737">
    <property type="term" value="C:cytoplasm"/>
    <property type="evidence" value="ECO:0007669"/>
    <property type="project" value="TreeGrafter"/>
</dbReference>
<dbReference type="SUPFAM" id="SSF53271">
    <property type="entry name" value="PRTase-like"/>
    <property type="match status" value="2"/>
</dbReference>
<dbReference type="Pfam" id="PF00156">
    <property type="entry name" value="Pribosyltran"/>
    <property type="match status" value="1"/>
</dbReference>
<evidence type="ECO:0000313" key="4">
    <source>
        <dbReference type="EMBL" id="QHU00859.1"/>
    </source>
</evidence>
<organism evidence="4">
    <name type="scientific">viral metagenome</name>
    <dbReference type="NCBI Taxonomy" id="1070528"/>
    <lineage>
        <taxon>unclassified sequences</taxon>
        <taxon>metagenomes</taxon>
        <taxon>organismal metagenomes</taxon>
    </lineage>
</organism>
<dbReference type="Gene3D" id="3.40.50.2020">
    <property type="match status" value="2"/>
</dbReference>
<evidence type="ECO:0000259" key="2">
    <source>
        <dbReference type="Pfam" id="PF00156"/>
    </source>
</evidence>
<dbReference type="InterPro" id="IPR000836">
    <property type="entry name" value="PRTase_dom"/>
</dbReference>
<dbReference type="PANTHER" id="PTHR10210:SF45">
    <property type="entry name" value="RIBOSE-PHOSPHATE PYROPHOSPHOKINASE 3, CHLOROPLASTIC"/>
    <property type="match status" value="1"/>
</dbReference>
<evidence type="ECO:0008006" key="5">
    <source>
        <dbReference type="Google" id="ProtNLM"/>
    </source>
</evidence>
<dbReference type="PANTHER" id="PTHR10210">
    <property type="entry name" value="RIBOSE-PHOSPHATE DIPHOSPHOKINASE FAMILY MEMBER"/>
    <property type="match status" value="1"/>
</dbReference>
<dbReference type="GO" id="GO:0006015">
    <property type="term" value="P:5-phosphoribose 1-diphosphate biosynthetic process"/>
    <property type="evidence" value="ECO:0007669"/>
    <property type="project" value="TreeGrafter"/>
</dbReference>
<accession>A0A6C0J5B3</accession>
<dbReference type="InterPro" id="IPR005946">
    <property type="entry name" value="Rib-P_diPkinase"/>
</dbReference>
<dbReference type="InterPro" id="IPR029001">
    <property type="entry name" value="ITPase-like_fam"/>
</dbReference>
<dbReference type="GO" id="GO:0006164">
    <property type="term" value="P:purine nucleotide biosynthetic process"/>
    <property type="evidence" value="ECO:0007669"/>
    <property type="project" value="TreeGrafter"/>
</dbReference>
<dbReference type="GO" id="GO:0002189">
    <property type="term" value="C:ribose phosphate diphosphokinase complex"/>
    <property type="evidence" value="ECO:0007669"/>
    <property type="project" value="TreeGrafter"/>
</dbReference>
<dbReference type="GO" id="GO:0000287">
    <property type="term" value="F:magnesium ion binding"/>
    <property type="evidence" value="ECO:0007669"/>
    <property type="project" value="InterPro"/>
</dbReference>
<dbReference type="InterPro" id="IPR029057">
    <property type="entry name" value="PRTase-like"/>
</dbReference>
<dbReference type="SMART" id="SM01400">
    <property type="entry name" value="Pribosyltran_N"/>
    <property type="match status" value="1"/>
</dbReference>
<feature type="domain" description="Phosphoribosyltransferase" evidence="2">
    <location>
        <begin position="216"/>
        <end position="261"/>
    </location>
</feature>
<dbReference type="Gene3D" id="3.90.950.10">
    <property type="match status" value="1"/>
</dbReference>
<feature type="domain" description="Ribose-phosphate pyrophosphokinase N-terminal" evidence="3">
    <location>
        <begin position="16"/>
        <end position="129"/>
    </location>
</feature>
<dbReference type="CDD" id="cd06223">
    <property type="entry name" value="PRTases_typeI"/>
    <property type="match status" value="1"/>
</dbReference>
<dbReference type="AlphaFoldDB" id="A0A6C0J5B3"/>
<dbReference type="Pfam" id="PF13793">
    <property type="entry name" value="Pribosyltran_N"/>
    <property type="match status" value="1"/>
</dbReference>
<name>A0A6C0J5B3_9ZZZZ</name>
<proteinExistence type="predicted"/>
<reference evidence="4" key="1">
    <citation type="journal article" date="2020" name="Nature">
        <title>Giant virus diversity and host interactions through global metagenomics.</title>
        <authorList>
            <person name="Schulz F."/>
            <person name="Roux S."/>
            <person name="Paez-Espino D."/>
            <person name="Jungbluth S."/>
            <person name="Walsh D.A."/>
            <person name="Denef V.J."/>
            <person name="McMahon K.D."/>
            <person name="Konstantinidis K.T."/>
            <person name="Eloe-Fadrosh E.A."/>
            <person name="Kyrpides N.C."/>
            <person name="Woyke T."/>
        </authorList>
    </citation>
    <scope>NUCLEOTIDE SEQUENCE</scope>
    <source>
        <strain evidence="4">GVMAG-M-3300025860-20</strain>
    </source>
</reference>
<evidence type="ECO:0000259" key="3">
    <source>
        <dbReference type="Pfam" id="PF13793"/>
    </source>
</evidence>
<dbReference type="SUPFAM" id="SSF52972">
    <property type="entry name" value="ITPase-like"/>
    <property type="match status" value="1"/>
</dbReference>
<sequence>MIEYASREPTDNRTVVMSHPTSHSLADGVIDQDHSKYRYGYVSWKHFGDTYPNITFDTNIENKDVIFVMSMHDPATFMEQLSVLLVLPRQRIRSLRIMMSYFAPGTMDRVDTEGIIATAETVATILTTALPQTKTGPPILEIYDIHSLQERFYFNDNVIVELKSAIPIMQKIYTRDWTIVFPDDGAAKRFGPLFPNYPKITCSKVRINDSRKVTIKDIIGKPGDKYIIVDDLVQTGGTLLSCAKLLRKESGASVVHTYVTHAVFPKHCYRRFMSDNCPIDKLVYTNSNATVTDILKKIPKFKVLSLIQCSDLKINNIAVSFTNFDKMEAVHSLELNSRIFGFGVSSDVSEQPRGKEIIIGCKNRSANTQSELKKLSRHFHDIHSLENGLIKCQNQIYDLCLILIEAPSHLYNSSPSYYYSQCVLVPEYAVKLSKASDWTLTCGSIIEKTECLEENSWHQIYDKDKRTRIQIIKDAFKEKFYGIKELSYIKY</sequence>
<evidence type="ECO:0000256" key="1">
    <source>
        <dbReference type="ARBA" id="ARBA00022727"/>
    </source>
</evidence>